<evidence type="ECO:0000313" key="3">
    <source>
        <dbReference type="Proteomes" id="UP000515123"/>
    </source>
</evidence>
<accession>A0A199UKR2</accession>
<dbReference type="RefSeq" id="XP_020106508.1">
    <property type="nucleotide sequence ID" value="XM_020250919.1"/>
</dbReference>
<dbReference type="GeneID" id="109722783"/>
<dbReference type="EMBL" id="LSRQ01006888">
    <property type="protein sequence ID" value="OAY65482.1"/>
    <property type="molecule type" value="Genomic_DNA"/>
</dbReference>
<dbReference type="Gramene" id="Aco003269.1.mrna1">
    <property type="protein sequence ID" value="Aco003269.1.mrna1"/>
    <property type="gene ID" value="Aco003269.1.path1"/>
</dbReference>
<evidence type="ECO:0000313" key="4">
    <source>
        <dbReference type="RefSeq" id="XP_020106508.1"/>
    </source>
</evidence>
<sequence>MKPTSSSVNGFYSSLAHAVDDLERSFAACDGLMTLQFLHKAVSLLRSSHLHLTQLVQRLHLPAGEKWLDEYMDESSHVWEACHVLKAGVSRMENYHSAVANLVSLLDDAHRSPGSSNPQLLRQIMRAISVIRRDAVGIEEENRVLVETRIEALSLRLDEKVPSESKLNGFNGFRGVLYAMRKVSSFLLLLLFWGFLSWWPESSSYQTEAVEGSLFFGSGFMVSMRRLQQRVVQEVERTEGRRGVLMHEFRSVRGVVEEVKEEVERSGGCEGERLGGIKEMVERLRVWVGVLRSGTESFIGQLDDFFDEIVEGRKKLLDICSNR</sequence>
<dbReference type="AlphaFoldDB" id="A0A199UKR2"/>
<reference evidence="4" key="2">
    <citation type="submission" date="2025-04" db="UniProtKB">
        <authorList>
            <consortium name="RefSeq"/>
        </authorList>
    </citation>
    <scope>IDENTIFICATION</scope>
    <source>
        <tissue evidence="4">Leaf</tissue>
    </source>
</reference>
<dbReference type="OrthoDB" id="691840at2759"/>
<dbReference type="Proteomes" id="UP000515123">
    <property type="component" value="Linkage group 17"/>
</dbReference>
<evidence type="ECO:0000313" key="2">
    <source>
        <dbReference type="Proteomes" id="UP000092600"/>
    </source>
</evidence>
<dbReference type="Proteomes" id="UP000092600">
    <property type="component" value="Unassembled WGS sequence"/>
</dbReference>
<dbReference type="PANTHER" id="PTHR31509">
    <property type="entry name" value="BPS1-LIKE PROTEIN"/>
    <property type="match status" value="1"/>
</dbReference>
<name>A0A199UKR2_ANACO</name>
<evidence type="ECO:0000313" key="1">
    <source>
        <dbReference type="EMBL" id="OAY65482.1"/>
    </source>
</evidence>
<dbReference type="STRING" id="4615.A0A199UKR2"/>
<reference evidence="1 2" key="1">
    <citation type="journal article" date="2016" name="DNA Res.">
        <title>The draft genome of MD-2 pineapple using hybrid error correction of long reads.</title>
        <authorList>
            <person name="Redwan R.M."/>
            <person name="Saidin A."/>
            <person name="Kumar S.V."/>
        </authorList>
    </citation>
    <scope>NUCLEOTIDE SEQUENCE [LARGE SCALE GENOMIC DNA]</scope>
    <source>
        <strain evidence="2">cv. MD2</strain>
        <tissue evidence="1">Leaf</tissue>
    </source>
</reference>
<organism evidence="1 2">
    <name type="scientific">Ananas comosus</name>
    <name type="common">Pineapple</name>
    <name type="synonym">Ananas ananas</name>
    <dbReference type="NCBI Taxonomy" id="4615"/>
    <lineage>
        <taxon>Eukaryota</taxon>
        <taxon>Viridiplantae</taxon>
        <taxon>Streptophyta</taxon>
        <taxon>Embryophyta</taxon>
        <taxon>Tracheophyta</taxon>
        <taxon>Spermatophyta</taxon>
        <taxon>Magnoliopsida</taxon>
        <taxon>Liliopsida</taxon>
        <taxon>Poales</taxon>
        <taxon>Bromeliaceae</taxon>
        <taxon>Bromelioideae</taxon>
        <taxon>Ananas</taxon>
    </lineage>
</organism>
<gene>
    <name evidence="4" type="primary">LOC109722783</name>
    <name evidence="1" type="ORF">ACMD2_03031</name>
</gene>
<keyword evidence="3" id="KW-1185">Reference proteome</keyword>
<proteinExistence type="predicted"/>
<protein>
    <submittedName>
        <fullName evidence="4">Uncharacterized protein LOC109722783</fullName>
    </submittedName>
</protein>